<dbReference type="Pfam" id="PF07730">
    <property type="entry name" value="HisKA_3"/>
    <property type="match status" value="1"/>
</dbReference>
<dbReference type="PANTHER" id="PTHR24421">
    <property type="entry name" value="NITRATE/NITRITE SENSOR PROTEIN NARX-RELATED"/>
    <property type="match status" value="1"/>
</dbReference>
<dbReference type="CDD" id="cd16917">
    <property type="entry name" value="HATPase_UhpB-NarQ-NarX-like"/>
    <property type="match status" value="1"/>
</dbReference>
<organism evidence="7 8">
    <name type="scientific">Pseudomarimonas salicorniae</name>
    <dbReference type="NCBI Taxonomy" id="2933270"/>
    <lineage>
        <taxon>Bacteria</taxon>
        <taxon>Pseudomonadati</taxon>
        <taxon>Pseudomonadota</taxon>
        <taxon>Gammaproteobacteria</taxon>
        <taxon>Lysobacterales</taxon>
        <taxon>Lysobacteraceae</taxon>
        <taxon>Pseudomarimonas</taxon>
    </lineage>
</organism>
<dbReference type="InterPro" id="IPR036890">
    <property type="entry name" value="HATPase_C_sf"/>
</dbReference>
<evidence type="ECO:0000256" key="2">
    <source>
        <dbReference type="ARBA" id="ARBA00022777"/>
    </source>
</evidence>
<feature type="transmembrane region" description="Helical" evidence="4">
    <location>
        <begin position="45"/>
        <end position="61"/>
    </location>
</feature>
<comment type="caution">
    <text evidence="7">The sequence shown here is derived from an EMBL/GenBank/DDBJ whole genome shotgun (WGS) entry which is preliminary data.</text>
</comment>
<evidence type="ECO:0000313" key="8">
    <source>
        <dbReference type="Proteomes" id="UP001431449"/>
    </source>
</evidence>
<dbReference type="PANTHER" id="PTHR24421:SF59">
    <property type="entry name" value="OXYGEN SENSOR HISTIDINE KINASE NREB"/>
    <property type="match status" value="1"/>
</dbReference>
<evidence type="ECO:0000259" key="5">
    <source>
        <dbReference type="Pfam" id="PF02518"/>
    </source>
</evidence>
<evidence type="ECO:0000256" key="3">
    <source>
        <dbReference type="ARBA" id="ARBA00023012"/>
    </source>
</evidence>
<dbReference type="InterPro" id="IPR050482">
    <property type="entry name" value="Sensor_HK_TwoCompSys"/>
</dbReference>
<feature type="domain" description="Histidine kinase/HSP90-like ATPase" evidence="5">
    <location>
        <begin position="296"/>
        <end position="380"/>
    </location>
</feature>
<feature type="domain" description="Signal transduction histidine kinase subgroup 3 dimerisation and phosphoacceptor" evidence="6">
    <location>
        <begin position="194"/>
        <end position="257"/>
    </location>
</feature>
<gene>
    <name evidence="7" type="ORF">M0G41_14795</name>
</gene>
<keyword evidence="4" id="KW-0812">Transmembrane</keyword>
<evidence type="ECO:0000256" key="4">
    <source>
        <dbReference type="SAM" id="Phobius"/>
    </source>
</evidence>
<keyword evidence="4" id="KW-0472">Membrane</keyword>
<keyword evidence="8" id="KW-1185">Reference proteome</keyword>
<dbReference type="Gene3D" id="3.30.565.10">
    <property type="entry name" value="Histidine kinase-like ATPase, C-terminal domain"/>
    <property type="match status" value="1"/>
</dbReference>
<reference evidence="7" key="1">
    <citation type="submission" date="2022-04" db="EMBL/GenBank/DDBJ databases">
        <title>Lysobacter sp. CAU 1642 isolated from sea sand.</title>
        <authorList>
            <person name="Kim W."/>
        </authorList>
    </citation>
    <scope>NUCLEOTIDE SEQUENCE</scope>
    <source>
        <strain evidence="7">CAU 1642</strain>
    </source>
</reference>
<name>A0ABT0GK69_9GAMM</name>
<keyword evidence="3" id="KW-0902">Two-component regulatory system</keyword>
<feature type="transmembrane region" description="Helical" evidence="4">
    <location>
        <begin position="73"/>
        <end position="90"/>
    </location>
</feature>
<keyword evidence="2 7" id="KW-0418">Kinase</keyword>
<sequence>MRIAPATLLSLAGVFTWLCVGVPMIWESELFGEASGLTSDRQLGWRISYVLFGAAFVYLSSRLGRRQSRPADVLALAVLTCSALGVSHFSDSGLGGILLMVVSGVLPWVLSVRLGVAWMTLQHAALAPVFALSHAFPLTGAVFQALLYVGFSSFVFVTSLVARQQAQARDEQRRLNSELRATRALLAESSRLNERMRISRELHDLLGHHLTALSLNLEVASHVTTGKPQEHVRQAQSLAKLLLTDVREAVSQLREDDAINLREALDSLVEGVPALRIDFDAPDSLAVSDPAKAQVILRCAQEIITNTVRHADATRLELSVQPEERGVRIRSRDNGHGCDALVAGNGLRGMRERLEHYGGRLEVDTAPGRGFAVDAWLPLGRLDTSGRA</sequence>
<keyword evidence="4" id="KW-1133">Transmembrane helix</keyword>
<evidence type="ECO:0000256" key="1">
    <source>
        <dbReference type="ARBA" id="ARBA00022679"/>
    </source>
</evidence>
<dbReference type="RefSeq" id="WP_248210627.1">
    <property type="nucleotide sequence ID" value="NZ_JALNMH010000012.1"/>
</dbReference>
<evidence type="ECO:0000259" key="6">
    <source>
        <dbReference type="Pfam" id="PF07730"/>
    </source>
</evidence>
<dbReference type="Gene3D" id="1.20.5.1930">
    <property type="match status" value="1"/>
</dbReference>
<dbReference type="SUPFAM" id="SSF55874">
    <property type="entry name" value="ATPase domain of HSP90 chaperone/DNA topoisomerase II/histidine kinase"/>
    <property type="match status" value="1"/>
</dbReference>
<protein>
    <submittedName>
        <fullName evidence="7">Sensor histidine kinase</fullName>
    </submittedName>
</protein>
<dbReference type="InterPro" id="IPR003594">
    <property type="entry name" value="HATPase_dom"/>
</dbReference>
<evidence type="ECO:0000313" key="7">
    <source>
        <dbReference type="EMBL" id="MCK7594934.1"/>
    </source>
</evidence>
<feature type="transmembrane region" description="Helical" evidence="4">
    <location>
        <begin position="96"/>
        <end position="116"/>
    </location>
</feature>
<accession>A0ABT0GK69</accession>
<proteinExistence type="predicted"/>
<dbReference type="Proteomes" id="UP001431449">
    <property type="component" value="Unassembled WGS sequence"/>
</dbReference>
<dbReference type="GO" id="GO:0016301">
    <property type="term" value="F:kinase activity"/>
    <property type="evidence" value="ECO:0007669"/>
    <property type="project" value="UniProtKB-KW"/>
</dbReference>
<keyword evidence="1" id="KW-0808">Transferase</keyword>
<dbReference type="Pfam" id="PF02518">
    <property type="entry name" value="HATPase_c"/>
    <property type="match status" value="1"/>
</dbReference>
<dbReference type="InterPro" id="IPR011712">
    <property type="entry name" value="Sig_transdc_His_kin_sub3_dim/P"/>
</dbReference>
<dbReference type="EMBL" id="JALNMH010000012">
    <property type="protein sequence ID" value="MCK7594934.1"/>
    <property type="molecule type" value="Genomic_DNA"/>
</dbReference>